<feature type="non-terminal residue" evidence="2">
    <location>
        <position position="1"/>
    </location>
</feature>
<dbReference type="OrthoDB" id="8195456at2759"/>
<protein>
    <submittedName>
        <fullName evidence="2">FBF1 factor</fullName>
    </submittedName>
</protein>
<comment type="caution">
    <text evidence="2">The sequence shown here is derived from an EMBL/GenBank/DDBJ whole genome shotgun (WGS) entry which is preliminary data.</text>
</comment>
<dbReference type="AlphaFoldDB" id="A0A7L2JR08"/>
<feature type="compositionally biased region" description="Basic and acidic residues" evidence="1">
    <location>
        <begin position="27"/>
        <end position="39"/>
    </location>
</feature>
<evidence type="ECO:0000313" key="3">
    <source>
        <dbReference type="Proteomes" id="UP000590623"/>
    </source>
</evidence>
<organism evidence="2 3">
    <name type="scientific">Cinclus mexicanus</name>
    <name type="common">American dipper</name>
    <dbReference type="NCBI Taxonomy" id="161649"/>
    <lineage>
        <taxon>Eukaryota</taxon>
        <taxon>Metazoa</taxon>
        <taxon>Chordata</taxon>
        <taxon>Craniata</taxon>
        <taxon>Vertebrata</taxon>
        <taxon>Euteleostomi</taxon>
        <taxon>Archelosauria</taxon>
        <taxon>Archosauria</taxon>
        <taxon>Dinosauria</taxon>
        <taxon>Saurischia</taxon>
        <taxon>Theropoda</taxon>
        <taxon>Coelurosauria</taxon>
        <taxon>Aves</taxon>
        <taxon>Neognathae</taxon>
        <taxon>Neoaves</taxon>
        <taxon>Telluraves</taxon>
        <taxon>Australaves</taxon>
        <taxon>Passeriformes</taxon>
        <taxon>Cinclidae</taxon>
        <taxon>Cinclus</taxon>
    </lineage>
</organism>
<dbReference type="EMBL" id="VWYM01020373">
    <property type="protein sequence ID" value="NXR25984.1"/>
    <property type="molecule type" value="Genomic_DNA"/>
</dbReference>
<sequence length="191" mass="20869">RSQQDSQQALQDARILQAEQRLRLLQDQRDQLGQEEQRLHQASPSLLPHPSPSSCSLFPPPVPPFPQERLSLARHRDQLQQLRAELSPAAGTRPGPVPSHGPAEVPPFPGWVFGDAGAPELLWGTPMSPSAAAPVVPGLLPPLGMVLGGNRDTLGSAALYGHLLVLKQRARMDHDFLENERHFLESLKKGP</sequence>
<proteinExistence type="predicted"/>
<feature type="compositionally biased region" description="Low complexity" evidence="1">
    <location>
        <begin position="43"/>
        <end position="57"/>
    </location>
</feature>
<evidence type="ECO:0000313" key="2">
    <source>
        <dbReference type="EMBL" id="NXR25984.1"/>
    </source>
</evidence>
<name>A0A7L2JR08_CINMU</name>
<feature type="region of interest" description="Disordered" evidence="1">
    <location>
        <begin position="27"/>
        <end position="68"/>
    </location>
</feature>
<keyword evidence="3" id="KW-1185">Reference proteome</keyword>
<dbReference type="InterPro" id="IPR033561">
    <property type="entry name" value="FBF1"/>
</dbReference>
<accession>A0A7L2JR08</accession>
<feature type="non-terminal residue" evidence="2">
    <location>
        <position position="191"/>
    </location>
</feature>
<reference evidence="2 3" key="1">
    <citation type="submission" date="2019-09" db="EMBL/GenBank/DDBJ databases">
        <title>Bird 10,000 Genomes (B10K) Project - Family phase.</title>
        <authorList>
            <person name="Zhang G."/>
        </authorList>
    </citation>
    <scope>NUCLEOTIDE SEQUENCE [LARGE SCALE GENOMIC DNA]</scope>
    <source>
        <strain evidence="2">B10K-DU-001-77</strain>
        <tissue evidence="2">Muscle</tissue>
    </source>
</reference>
<dbReference type="GO" id="GO:0090162">
    <property type="term" value="P:establishment of epithelial cell polarity"/>
    <property type="evidence" value="ECO:0007669"/>
    <property type="project" value="InterPro"/>
</dbReference>
<dbReference type="GO" id="GO:0036064">
    <property type="term" value="C:ciliary basal body"/>
    <property type="evidence" value="ECO:0007669"/>
    <property type="project" value="TreeGrafter"/>
</dbReference>
<dbReference type="PANTHER" id="PTHR33689:SF1">
    <property type="entry name" value="FAS-BINDING FACTOR 1"/>
    <property type="match status" value="1"/>
</dbReference>
<dbReference type="GO" id="GO:0097539">
    <property type="term" value="C:ciliary transition fiber"/>
    <property type="evidence" value="ECO:0007669"/>
    <property type="project" value="InterPro"/>
</dbReference>
<gene>
    <name evidence="2" type="primary">Fbf1</name>
    <name evidence="2" type="ORF">CINMEX_R15286</name>
</gene>
<dbReference type="PANTHER" id="PTHR33689">
    <property type="entry name" value="FAS-BINDING FACTOR 1"/>
    <property type="match status" value="1"/>
</dbReference>
<evidence type="ECO:0000256" key="1">
    <source>
        <dbReference type="SAM" id="MobiDB-lite"/>
    </source>
</evidence>
<dbReference type="Proteomes" id="UP000590623">
    <property type="component" value="Unassembled WGS sequence"/>
</dbReference>
<dbReference type="GO" id="GO:0060271">
    <property type="term" value="P:cilium assembly"/>
    <property type="evidence" value="ECO:0007669"/>
    <property type="project" value="InterPro"/>
</dbReference>
<dbReference type="GO" id="GO:0005814">
    <property type="term" value="C:centriole"/>
    <property type="evidence" value="ECO:0007669"/>
    <property type="project" value="TreeGrafter"/>
</dbReference>